<evidence type="ECO:0000256" key="1">
    <source>
        <dbReference type="SAM" id="Coils"/>
    </source>
</evidence>
<accession>A0ABP8PS55</accession>
<dbReference type="InterPro" id="IPR009554">
    <property type="entry name" value="Phageshock_PspB"/>
</dbReference>
<proteinExistence type="predicted"/>
<comment type="caution">
    <text evidence="3">The sequence shown here is derived from an EMBL/GenBank/DDBJ whole genome shotgun (WGS) entry which is preliminary data.</text>
</comment>
<dbReference type="EMBL" id="BAABFC010000001">
    <property type="protein sequence ID" value="GAA4492306.1"/>
    <property type="molecule type" value="Genomic_DNA"/>
</dbReference>
<keyword evidence="2" id="KW-1133">Transmembrane helix</keyword>
<name>A0ABP8PS55_9GAMM</name>
<reference evidence="4" key="1">
    <citation type="journal article" date="2019" name="Int. J. Syst. Evol. Microbiol.">
        <title>The Global Catalogue of Microorganisms (GCM) 10K type strain sequencing project: providing services to taxonomists for standard genome sequencing and annotation.</title>
        <authorList>
            <consortium name="The Broad Institute Genomics Platform"/>
            <consortium name="The Broad Institute Genome Sequencing Center for Infectious Disease"/>
            <person name="Wu L."/>
            <person name="Ma J."/>
        </authorList>
    </citation>
    <scope>NUCLEOTIDE SEQUENCE [LARGE SCALE GENOMIC DNA]</scope>
    <source>
        <strain evidence="4">JCM 32226</strain>
    </source>
</reference>
<keyword evidence="2" id="KW-0812">Transmembrane</keyword>
<dbReference type="NCBIfam" id="TIGR02976">
    <property type="entry name" value="phageshock_pspB"/>
    <property type="match status" value="1"/>
</dbReference>
<gene>
    <name evidence="3" type="primary">pspB</name>
    <name evidence="3" type="ORF">GCM10023095_00590</name>
</gene>
<dbReference type="Proteomes" id="UP001501321">
    <property type="component" value="Unassembled WGS sequence"/>
</dbReference>
<keyword evidence="1" id="KW-0175">Coiled coil</keyword>
<evidence type="ECO:0000256" key="2">
    <source>
        <dbReference type="SAM" id="Phobius"/>
    </source>
</evidence>
<feature type="coiled-coil region" evidence="1">
    <location>
        <begin position="40"/>
        <end position="67"/>
    </location>
</feature>
<organism evidence="3 4">
    <name type="scientific">Pseudaeromonas paramecii</name>
    <dbReference type="NCBI Taxonomy" id="2138166"/>
    <lineage>
        <taxon>Bacteria</taxon>
        <taxon>Pseudomonadati</taxon>
        <taxon>Pseudomonadota</taxon>
        <taxon>Gammaproteobacteria</taxon>
        <taxon>Aeromonadales</taxon>
        <taxon>Aeromonadaceae</taxon>
        <taxon>Pseudaeromonas</taxon>
    </lineage>
</organism>
<keyword evidence="2" id="KW-0472">Membrane</keyword>
<sequence>MMSSMLWALSVPLIVFMVVVAPVWLVLHYRAQRRLAADVTQGGQAQLQALSERAAQLEQRLHTLELLLDQDDPHWRERL</sequence>
<evidence type="ECO:0000313" key="3">
    <source>
        <dbReference type="EMBL" id="GAA4492306.1"/>
    </source>
</evidence>
<evidence type="ECO:0000313" key="4">
    <source>
        <dbReference type="Proteomes" id="UP001501321"/>
    </source>
</evidence>
<keyword evidence="4" id="KW-1185">Reference proteome</keyword>
<feature type="transmembrane region" description="Helical" evidence="2">
    <location>
        <begin position="6"/>
        <end position="27"/>
    </location>
</feature>
<dbReference type="Pfam" id="PF06667">
    <property type="entry name" value="PspB"/>
    <property type="match status" value="1"/>
</dbReference>
<dbReference type="RefSeq" id="WP_345008894.1">
    <property type="nucleotide sequence ID" value="NZ_BAABFC010000001.1"/>
</dbReference>
<dbReference type="NCBIfam" id="NF006993">
    <property type="entry name" value="PRK09458.1"/>
    <property type="match status" value="1"/>
</dbReference>
<protein>
    <submittedName>
        <fullName evidence="3">Envelope stress response membrane protein PspB</fullName>
    </submittedName>
</protein>